<dbReference type="InterPro" id="IPR012340">
    <property type="entry name" value="NA-bd_OB-fold"/>
</dbReference>
<dbReference type="PANTHER" id="PTHR10302:SF27">
    <property type="entry name" value="SINGLE-STRANDED DNA-BINDING PROTEIN"/>
    <property type="match status" value="1"/>
</dbReference>
<keyword evidence="6" id="KW-1185">Reference proteome</keyword>
<accession>A0A919V656</accession>
<dbReference type="PANTHER" id="PTHR10302">
    <property type="entry name" value="SINGLE-STRANDED DNA-BINDING PROTEIN"/>
    <property type="match status" value="1"/>
</dbReference>
<feature type="compositionally biased region" description="Basic and acidic residues" evidence="4">
    <location>
        <begin position="155"/>
        <end position="166"/>
    </location>
</feature>
<dbReference type="RefSeq" id="WP_204023495.1">
    <property type="nucleotide sequence ID" value="NZ_BOOW01000010.1"/>
</dbReference>
<dbReference type="InterPro" id="IPR011344">
    <property type="entry name" value="ssDNA-bd"/>
</dbReference>
<dbReference type="GO" id="GO:0009295">
    <property type="term" value="C:nucleoid"/>
    <property type="evidence" value="ECO:0007669"/>
    <property type="project" value="TreeGrafter"/>
</dbReference>
<feature type="region of interest" description="Disordered" evidence="4">
    <location>
        <begin position="117"/>
        <end position="212"/>
    </location>
</feature>
<dbReference type="PROSITE" id="PS50935">
    <property type="entry name" value="SSB"/>
    <property type="match status" value="1"/>
</dbReference>
<evidence type="ECO:0000256" key="4">
    <source>
        <dbReference type="SAM" id="MobiDB-lite"/>
    </source>
</evidence>
<dbReference type="InterPro" id="IPR000424">
    <property type="entry name" value="Primosome_PriB/ssb"/>
</dbReference>
<organism evidence="5 6">
    <name type="scientific">Sinosporangium siamense</name>
    <dbReference type="NCBI Taxonomy" id="1367973"/>
    <lineage>
        <taxon>Bacteria</taxon>
        <taxon>Bacillati</taxon>
        <taxon>Actinomycetota</taxon>
        <taxon>Actinomycetes</taxon>
        <taxon>Streptosporangiales</taxon>
        <taxon>Streptosporangiaceae</taxon>
        <taxon>Sinosporangium</taxon>
    </lineage>
</organism>
<protein>
    <recommendedName>
        <fullName evidence="3">Single-stranded DNA-binding protein</fullName>
    </recommendedName>
</protein>
<dbReference type="GO" id="GO:0003697">
    <property type="term" value="F:single-stranded DNA binding"/>
    <property type="evidence" value="ECO:0007669"/>
    <property type="project" value="InterPro"/>
</dbReference>
<name>A0A919V656_9ACTN</name>
<dbReference type="GO" id="GO:0006260">
    <property type="term" value="P:DNA replication"/>
    <property type="evidence" value="ECO:0007669"/>
    <property type="project" value="InterPro"/>
</dbReference>
<comment type="caution">
    <text evidence="5">The sequence shown here is derived from an EMBL/GenBank/DDBJ whole genome shotgun (WGS) entry which is preliminary data.</text>
</comment>
<proteinExistence type="predicted"/>
<dbReference type="SUPFAM" id="SSF50249">
    <property type="entry name" value="Nucleic acid-binding proteins"/>
    <property type="match status" value="1"/>
</dbReference>
<gene>
    <name evidence="5" type="ORF">Ssi02_18820</name>
</gene>
<evidence type="ECO:0000313" key="5">
    <source>
        <dbReference type="EMBL" id="GII91651.1"/>
    </source>
</evidence>
<dbReference type="CDD" id="cd04496">
    <property type="entry name" value="SSB_OBF"/>
    <property type="match status" value="1"/>
</dbReference>
<feature type="compositionally biased region" description="Basic and acidic residues" evidence="4">
    <location>
        <begin position="118"/>
        <end position="128"/>
    </location>
</feature>
<evidence type="ECO:0000313" key="6">
    <source>
        <dbReference type="Proteomes" id="UP000606172"/>
    </source>
</evidence>
<reference evidence="5" key="1">
    <citation type="submission" date="2021-01" db="EMBL/GenBank/DDBJ databases">
        <title>Whole genome shotgun sequence of Sinosporangium siamense NBRC 109515.</title>
        <authorList>
            <person name="Komaki H."/>
            <person name="Tamura T."/>
        </authorList>
    </citation>
    <scope>NUCLEOTIDE SEQUENCE</scope>
    <source>
        <strain evidence="5">NBRC 109515</strain>
    </source>
</reference>
<evidence type="ECO:0000256" key="2">
    <source>
        <dbReference type="PROSITE-ProRule" id="PRU00252"/>
    </source>
</evidence>
<dbReference type="Gene3D" id="2.40.50.140">
    <property type="entry name" value="Nucleic acid-binding proteins"/>
    <property type="match status" value="1"/>
</dbReference>
<evidence type="ECO:0000256" key="1">
    <source>
        <dbReference type="ARBA" id="ARBA00023125"/>
    </source>
</evidence>
<evidence type="ECO:0000256" key="3">
    <source>
        <dbReference type="RuleBase" id="RU000524"/>
    </source>
</evidence>
<dbReference type="Proteomes" id="UP000606172">
    <property type="component" value="Unassembled WGS sequence"/>
</dbReference>
<dbReference type="EMBL" id="BOOW01000010">
    <property type="protein sequence ID" value="GII91651.1"/>
    <property type="molecule type" value="Genomic_DNA"/>
</dbReference>
<keyword evidence="1 2" id="KW-0238">DNA-binding</keyword>
<dbReference type="AlphaFoldDB" id="A0A919V656"/>
<dbReference type="NCBIfam" id="TIGR00621">
    <property type="entry name" value="ssb"/>
    <property type="match status" value="1"/>
</dbReference>
<sequence length="212" mass="23018">MNDIYITLTGNVATEPRQHHFPDGARVTTMRVATASRYFDRRSQEWRSSGTTFFTVRSFRSLGDNVAQSVRLGQPVVVHGRLRIRQYQHEEETRFVAEVEASSVGHDLRWGIGSYMRPHRDERSDHLPAGRPVWAGGDPLDGGGGLASPDSAEPDSSKEVDREGGVEGKISSGSSGSQVGIIEFRAAGEAAETDVPPGRRGAGEMLGDDRAA</sequence>
<feature type="compositionally biased region" description="Low complexity" evidence="4">
    <location>
        <begin position="168"/>
        <end position="183"/>
    </location>
</feature>
<dbReference type="Pfam" id="PF00436">
    <property type="entry name" value="SSB"/>
    <property type="match status" value="1"/>
</dbReference>